<sequence>MHIVLVTHHYLPEVGAPQRRWAALSARFVAAGHRVTVLTPPPHYPEGRAGDLTEDLRVHAVATGPGGERIHRVRFREHGSDLRSRTRDQAVAAAHSVIVGWRRLRGPDQPDVVVATAPGIPSLGAGHVLARALGVPLVVEMRDAWPDLIAPSGMWGDARRRGWKRLATRLAHRGVTAMQRQADAVVTTTASFADVLLARRVTSVDVVRNGAPLHEPLRSAPVPGPRFRILYLGTMGRSQGLTTALRAAADLDRRGVPATLRLVGSGHEEPLLRAEARALGAPAEFLGRVARAQVSEHYDWADTVLVSLRAWDPFEWTVPSKLYEAMAAGRHVSASLAGEAAYVVREAGAGDVVRPESPEGLADLWAALAADRRRLDVGDRGRRWVAEHANFDRLAAHYLEVIEGVVG</sequence>
<evidence type="ECO:0000259" key="4">
    <source>
        <dbReference type="Pfam" id="PF13579"/>
    </source>
</evidence>
<dbReference type="InterPro" id="IPR028098">
    <property type="entry name" value="Glyco_trans_4-like_N"/>
</dbReference>
<evidence type="ECO:0000313" key="6">
    <source>
        <dbReference type="Proteomes" id="UP000269289"/>
    </source>
</evidence>
<evidence type="ECO:0000256" key="1">
    <source>
        <dbReference type="ARBA" id="ARBA00021292"/>
    </source>
</evidence>
<dbReference type="Proteomes" id="UP000269289">
    <property type="component" value="Unassembled WGS sequence"/>
</dbReference>
<organism evidence="5 6">
    <name type="scientific">Cellulomonas triticagri</name>
    <dbReference type="NCBI Taxonomy" id="2483352"/>
    <lineage>
        <taxon>Bacteria</taxon>
        <taxon>Bacillati</taxon>
        <taxon>Actinomycetota</taxon>
        <taxon>Actinomycetes</taxon>
        <taxon>Micrococcales</taxon>
        <taxon>Cellulomonadaceae</taxon>
        <taxon>Cellulomonas</taxon>
    </lineage>
</organism>
<dbReference type="CDD" id="cd03794">
    <property type="entry name" value="GT4_WbuB-like"/>
    <property type="match status" value="1"/>
</dbReference>
<keyword evidence="6" id="KW-1185">Reference proteome</keyword>
<keyword evidence="2" id="KW-0328">Glycosyltransferase</keyword>
<proteinExistence type="predicted"/>
<dbReference type="Gene3D" id="3.40.50.2000">
    <property type="entry name" value="Glycogen Phosphorylase B"/>
    <property type="match status" value="2"/>
</dbReference>
<reference evidence="5 6" key="1">
    <citation type="submission" date="2018-10" db="EMBL/GenBank/DDBJ databases">
        <title>Isolation, diversity and antifungal activity of actinobacteria from wheat.</title>
        <authorList>
            <person name="Han C."/>
        </authorList>
    </citation>
    <scope>NUCLEOTIDE SEQUENCE [LARGE SCALE GENOMIC DNA]</scope>
    <source>
        <strain evidence="5 6">NEAU-YY56</strain>
    </source>
</reference>
<keyword evidence="3 5" id="KW-0808">Transferase</keyword>
<evidence type="ECO:0000256" key="3">
    <source>
        <dbReference type="ARBA" id="ARBA00022679"/>
    </source>
</evidence>
<dbReference type="GO" id="GO:0016758">
    <property type="term" value="F:hexosyltransferase activity"/>
    <property type="evidence" value="ECO:0007669"/>
    <property type="project" value="TreeGrafter"/>
</dbReference>
<dbReference type="Pfam" id="PF13692">
    <property type="entry name" value="Glyco_trans_1_4"/>
    <property type="match status" value="1"/>
</dbReference>
<protein>
    <recommendedName>
        <fullName evidence="1">D-inositol 3-phosphate glycosyltransferase</fullName>
    </recommendedName>
</protein>
<dbReference type="EMBL" id="RFFI01000034">
    <property type="protein sequence ID" value="RMI12582.1"/>
    <property type="molecule type" value="Genomic_DNA"/>
</dbReference>
<dbReference type="GO" id="GO:1901137">
    <property type="term" value="P:carbohydrate derivative biosynthetic process"/>
    <property type="evidence" value="ECO:0007669"/>
    <property type="project" value="UniProtKB-ARBA"/>
</dbReference>
<dbReference type="OrthoDB" id="3180470at2"/>
<dbReference type="AlphaFoldDB" id="A0A3M2JFN5"/>
<dbReference type="PANTHER" id="PTHR45947">
    <property type="entry name" value="SULFOQUINOVOSYL TRANSFERASE SQD2"/>
    <property type="match status" value="1"/>
</dbReference>
<gene>
    <name evidence="5" type="ORF">EBM89_08065</name>
</gene>
<evidence type="ECO:0000256" key="2">
    <source>
        <dbReference type="ARBA" id="ARBA00022676"/>
    </source>
</evidence>
<accession>A0A3M2JFN5</accession>
<dbReference type="InterPro" id="IPR050194">
    <property type="entry name" value="Glycosyltransferase_grp1"/>
</dbReference>
<dbReference type="SUPFAM" id="SSF53756">
    <property type="entry name" value="UDP-Glycosyltransferase/glycogen phosphorylase"/>
    <property type="match status" value="1"/>
</dbReference>
<dbReference type="PANTHER" id="PTHR45947:SF3">
    <property type="entry name" value="SULFOQUINOVOSYL TRANSFERASE SQD2"/>
    <property type="match status" value="1"/>
</dbReference>
<name>A0A3M2JFN5_9CELL</name>
<feature type="domain" description="Glycosyltransferase subfamily 4-like N-terminal" evidence="4">
    <location>
        <begin position="15"/>
        <end position="210"/>
    </location>
</feature>
<dbReference type="RefSeq" id="WP_122148929.1">
    <property type="nucleotide sequence ID" value="NZ_RFFI01000034.1"/>
</dbReference>
<dbReference type="Pfam" id="PF13579">
    <property type="entry name" value="Glyco_trans_4_4"/>
    <property type="match status" value="1"/>
</dbReference>
<evidence type="ECO:0000313" key="5">
    <source>
        <dbReference type="EMBL" id="RMI12582.1"/>
    </source>
</evidence>
<comment type="caution">
    <text evidence="5">The sequence shown here is derived from an EMBL/GenBank/DDBJ whole genome shotgun (WGS) entry which is preliminary data.</text>
</comment>